<dbReference type="PROSITE" id="PS00463">
    <property type="entry name" value="ZN2_CY6_FUNGAL_1"/>
    <property type="match status" value="1"/>
</dbReference>
<comment type="caution">
    <text evidence="8">The sequence shown here is derived from an EMBL/GenBank/DDBJ whole genome shotgun (WGS) entry which is preliminary data.</text>
</comment>
<evidence type="ECO:0000256" key="3">
    <source>
        <dbReference type="ARBA" id="ARBA00023125"/>
    </source>
</evidence>
<keyword evidence="5" id="KW-0539">Nucleus</keyword>
<dbReference type="PANTHER" id="PTHR47431:SF1">
    <property type="entry name" value="ZN(II)2CYS6 TRANSCRIPTION FACTOR (EUROFUNG)"/>
    <property type="match status" value="1"/>
</dbReference>
<dbReference type="InterPro" id="IPR001138">
    <property type="entry name" value="Zn2Cys6_DnaBD"/>
</dbReference>
<evidence type="ECO:0000313" key="8">
    <source>
        <dbReference type="EMBL" id="KAL2809646.1"/>
    </source>
</evidence>
<evidence type="ECO:0000256" key="2">
    <source>
        <dbReference type="ARBA" id="ARBA00023015"/>
    </source>
</evidence>
<sequence>MQENNGSPQKPSSVACLPCRRRHLKCDARMPVCTRCQTANTECHYVRSRRGRRDQPRRASSRPDEEASSVPTDAFSDWLNANAFSPDLGLLTTQDLFQPCQSFPLSTEALDTFSETPLTTPTIARESMIQLYYQNFHPSHPVTIPQKALNSPTAHFIPAYLISVMRYIGAHYYPDPSLKQALQQPAYSFLTDPTLRDGFTVQALLLLAIVDHSQCHEQSAHRLLQTAVSLALEIGLHHACFAMENSYGQPVLEESWRRTYWELYIVDGWLAAIHEQSPFRLYDQRASVLLPCAERMYSLDNVIPSGQTLDDLQNHWLAQSFSTFAYRIDAVRNLGAVLELNRSLEGNIEARVETIDAHLSSSLMTLPALHGDRYDSSCHDEMVFQAQMTLYLALIYLHHPRSSMCFASFHTHDPSTSCTRLKLPASQSQSQSTITPSPALDLHSHKLLRAADLLSSLATLPSTIQHRSPFFTCALAMCTIVHTAALLVVSGSRREESLKARVQLSIGALKVIGRVWPLARTVRGEMVGMYKEVVGG</sequence>
<proteinExistence type="predicted"/>
<evidence type="ECO:0000256" key="1">
    <source>
        <dbReference type="ARBA" id="ARBA00022723"/>
    </source>
</evidence>
<reference evidence="8 9" key="1">
    <citation type="submission" date="2024-07" db="EMBL/GenBank/DDBJ databases">
        <title>Section-level genome sequencing and comparative genomics of Aspergillus sections Usti and Cavernicolus.</title>
        <authorList>
            <consortium name="Lawrence Berkeley National Laboratory"/>
            <person name="Nybo J.L."/>
            <person name="Vesth T.C."/>
            <person name="Theobald S."/>
            <person name="Frisvad J.C."/>
            <person name="Larsen T.O."/>
            <person name="Kjaerboelling I."/>
            <person name="Rothschild-Mancinelli K."/>
            <person name="Lyhne E.K."/>
            <person name="Kogle M.E."/>
            <person name="Barry K."/>
            <person name="Clum A."/>
            <person name="Na H."/>
            <person name="Ledsgaard L."/>
            <person name="Lin J."/>
            <person name="Lipzen A."/>
            <person name="Kuo A."/>
            <person name="Riley R."/>
            <person name="Mondo S."/>
            <person name="Labutti K."/>
            <person name="Haridas S."/>
            <person name="Pangalinan J."/>
            <person name="Salamov A.A."/>
            <person name="Simmons B.A."/>
            <person name="Magnuson J.K."/>
            <person name="Chen J."/>
            <person name="Drula E."/>
            <person name="Henrissat B."/>
            <person name="Wiebenga A."/>
            <person name="Lubbers R.J."/>
            <person name="Gomes A.C."/>
            <person name="Makela M.R."/>
            <person name="Stajich J."/>
            <person name="Grigoriev I.V."/>
            <person name="Mortensen U.H."/>
            <person name="De Vries R.P."/>
            <person name="Baker S.E."/>
            <person name="Andersen M.R."/>
        </authorList>
    </citation>
    <scope>NUCLEOTIDE SEQUENCE [LARGE SCALE GENOMIC DNA]</scope>
    <source>
        <strain evidence="8 9">CBS 588.65</strain>
    </source>
</reference>
<dbReference type="Gene3D" id="4.10.240.10">
    <property type="entry name" value="Zn(2)-C6 fungal-type DNA-binding domain"/>
    <property type="match status" value="1"/>
</dbReference>
<organism evidence="8 9">
    <name type="scientific">Aspergillus granulosus</name>
    <dbReference type="NCBI Taxonomy" id="176169"/>
    <lineage>
        <taxon>Eukaryota</taxon>
        <taxon>Fungi</taxon>
        <taxon>Dikarya</taxon>
        <taxon>Ascomycota</taxon>
        <taxon>Pezizomycotina</taxon>
        <taxon>Eurotiomycetes</taxon>
        <taxon>Eurotiomycetidae</taxon>
        <taxon>Eurotiales</taxon>
        <taxon>Aspergillaceae</taxon>
        <taxon>Aspergillus</taxon>
        <taxon>Aspergillus subgen. Nidulantes</taxon>
    </lineage>
</organism>
<feature type="compositionally biased region" description="Basic and acidic residues" evidence="6">
    <location>
        <begin position="53"/>
        <end position="65"/>
    </location>
</feature>
<evidence type="ECO:0000256" key="5">
    <source>
        <dbReference type="ARBA" id="ARBA00023242"/>
    </source>
</evidence>
<gene>
    <name evidence="8" type="ORF">BJX63DRAFT_404933</name>
</gene>
<keyword evidence="4" id="KW-0804">Transcription</keyword>
<name>A0ABR4H2G0_9EURO</name>
<dbReference type="CDD" id="cd12148">
    <property type="entry name" value="fungal_TF_MHR"/>
    <property type="match status" value="1"/>
</dbReference>
<feature type="region of interest" description="Disordered" evidence="6">
    <location>
        <begin position="47"/>
        <end position="72"/>
    </location>
</feature>
<dbReference type="InterPro" id="IPR007219">
    <property type="entry name" value="XnlR_reg_dom"/>
</dbReference>
<feature type="domain" description="Zn(2)-C6 fungal-type" evidence="7">
    <location>
        <begin position="15"/>
        <end position="45"/>
    </location>
</feature>
<dbReference type="InterPro" id="IPR036864">
    <property type="entry name" value="Zn2-C6_fun-type_DNA-bd_sf"/>
</dbReference>
<dbReference type="SUPFAM" id="SSF57701">
    <property type="entry name" value="Zn2/Cys6 DNA-binding domain"/>
    <property type="match status" value="1"/>
</dbReference>
<dbReference type="EMBL" id="JBFXLT010000085">
    <property type="protein sequence ID" value="KAL2809646.1"/>
    <property type="molecule type" value="Genomic_DNA"/>
</dbReference>
<evidence type="ECO:0000256" key="6">
    <source>
        <dbReference type="SAM" id="MobiDB-lite"/>
    </source>
</evidence>
<keyword evidence="2" id="KW-0805">Transcription regulation</keyword>
<accession>A0ABR4H2G0</accession>
<dbReference type="PANTHER" id="PTHR47431">
    <property type="entry name" value="ZN(II)2CYS6 TRANSCRIPTION FACTOR (EUROFUNG)-RELATED"/>
    <property type="match status" value="1"/>
</dbReference>
<dbReference type="Pfam" id="PF04082">
    <property type="entry name" value="Fungal_trans"/>
    <property type="match status" value="1"/>
</dbReference>
<evidence type="ECO:0000259" key="7">
    <source>
        <dbReference type="PROSITE" id="PS50048"/>
    </source>
</evidence>
<keyword evidence="9" id="KW-1185">Reference proteome</keyword>
<dbReference type="PROSITE" id="PS50048">
    <property type="entry name" value="ZN2_CY6_FUNGAL_2"/>
    <property type="match status" value="1"/>
</dbReference>
<dbReference type="Proteomes" id="UP001610334">
    <property type="component" value="Unassembled WGS sequence"/>
</dbReference>
<protein>
    <recommendedName>
        <fullName evidence="7">Zn(2)-C6 fungal-type domain-containing protein</fullName>
    </recommendedName>
</protein>
<evidence type="ECO:0000256" key="4">
    <source>
        <dbReference type="ARBA" id="ARBA00023163"/>
    </source>
</evidence>
<dbReference type="SMART" id="SM00066">
    <property type="entry name" value="GAL4"/>
    <property type="match status" value="1"/>
</dbReference>
<keyword evidence="3" id="KW-0238">DNA-binding</keyword>
<dbReference type="Pfam" id="PF00172">
    <property type="entry name" value="Zn_clus"/>
    <property type="match status" value="1"/>
</dbReference>
<keyword evidence="1" id="KW-0479">Metal-binding</keyword>
<evidence type="ECO:0000313" key="9">
    <source>
        <dbReference type="Proteomes" id="UP001610334"/>
    </source>
</evidence>
<dbReference type="CDD" id="cd00067">
    <property type="entry name" value="GAL4"/>
    <property type="match status" value="1"/>
</dbReference>